<dbReference type="Proteomes" id="UP001403385">
    <property type="component" value="Unassembled WGS sequence"/>
</dbReference>
<dbReference type="EC" id="1.14.19.-" evidence="14"/>
<dbReference type="InterPro" id="IPR005804">
    <property type="entry name" value="FA_desaturase_dom"/>
</dbReference>
<keyword evidence="5" id="KW-0276">Fatty acid metabolism</keyword>
<evidence type="ECO:0000256" key="5">
    <source>
        <dbReference type="ARBA" id="ARBA00022832"/>
    </source>
</evidence>
<organism evidence="14 15">
    <name type="scientific">Rapidithrix thailandica</name>
    <dbReference type="NCBI Taxonomy" id="413964"/>
    <lineage>
        <taxon>Bacteria</taxon>
        <taxon>Pseudomonadati</taxon>
        <taxon>Bacteroidota</taxon>
        <taxon>Cytophagia</taxon>
        <taxon>Cytophagales</taxon>
        <taxon>Flammeovirgaceae</taxon>
        <taxon>Rapidithrix</taxon>
    </lineage>
</organism>
<dbReference type="GO" id="GO:0016717">
    <property type="term" value="F:oxidoreductase activity, acting on paired donors, with oxidation of a pair of donors resulting in the reduction of molecular oxygen to two molecules of water"/>
    <property type="evidence" value="ECO:0007669"/>
    <property type="project" value="InterPro"/>
</dbReference>
<keyword evidence="7 14" id="KW-0560">Oxidoreductase</keyword>
<gene>
    <name evidence="14" type="ORF">AAG747_28075</name>
</gene>
<keyword evidence="8" id="KW-0408">Iron</keyword>
<comment type="similarity">
    <text evidence="2">Belongs to the fatty acid desaturase type 2 family.</text>
</comment>
<evidence type="ECO:0000313" key="14">
    <source>
        <dbReference type="EMBL" id="MEN7551806.1"/>
    </source>
</evidence>
<feature type="domain" description="Fatty acid desaturase" evidence="13">
    <location>
        <begin position="3"/>
        <end position="224"/>
    </location>
</feature>
<accession>A0AAW9SFH4</accession>
<evidence type="ECO:0000256" key="9">
    <source>
        <dbReference type="ARBA" id="ARBA00023098"/>
    </source>
</evidence>
<dbReference type="EMBL" id="JBDKWZ010000027">
    <property type="protein sequence ID" value="MEN7551806.1"/>
    <property type="molecule type" value="Genomic_DNA"/>
</dbReference>
<feature type="transmembrane region" description="Helical" evidence="12">
    <location>
        <begin position="151"/>
        <end position="173"/>
    </location>
</feature>
<dbReference type="GO" id="GO:0016020">
    <property type="term" value="C:membrane"/>
    <property type="evidence" value="ECO:0007669"/>
    <property type="project" value="UniProtKB-SubCell"/>
</dbReference>
<dbReference type="Pfam" id="PF00487">
    <property type="entry name" value="FA_desaturase"/>
    <property type="match status" value="1"/>
</dbReference>
<dbReference type="InterPro" id="IPR015876">
    <property type="entry name" value="Acyl-CoA_DS"/>
</dbReference>
<feature type="transmembrane region" description="Helical" evidence="12">
    <location>
        <begin position="128"/>
        <end position="145"/>
    </location>
</feature>
<dbReference type="PANTHER" id="PTHR11351">
    <property type="entry name" value="ACYL-COA DESATURASE"/>
    <property type="match status" value="1"/>
</dbReference>
<reference evidence="14 15" key="1">
    <citation type="submission" date="2024-04" db="EMBL/GenBank/DDBJ databases">
        <title>Novel genus in family Flammeovirgaceae.</title>
        <authorList>
            <person name="Nguyen T.H."/>
            <person name="Vuong T.Q."/>
            <person name="Le H."/>
            <person name="Kim S.-G."/>
        </authorList>
    </citation>
    <scope>NUCLEOTIDE SEQUENCE [LARGE SCALE GENOMIC DNA]</scope>
    <source>
        <strain evidence="14 15">JCM 23209</strain>
    </source>
</reference>
<evidence type="ECO:0000256" key="12">
    <source>
        <dbReference type="SAM" id="Phobius"/>
    </source>
</evidence>
<evidence type="ECO:0000313" key="15">
    <source>
        <dbReference type="Proteomes" id="UP001403385"/>
    </source>
</evidence>
<feature type="transmembrane region" description="Helical" evidence="12">
    <location>
        <begin position="6"/>
        <end position="27"/>
    </location>
</feature>
<evidence type="ECO:0000256" key="10">
    <source>
        <dbReference type="ARBA" id="ARBA00023136"/>
    </source>
</evidence>
<dbReference type="PANTHER" id="PTHR11351:SF31">
    <property type="entry name" value="DESATURASE 1, ISOFORM A-RELATED"/>
    <property type="match status" value="1"/>
</dbReference>
<evidence type="ECO:0000256" key="1">
    <source>
        <dbReference type="ARBA" id="ARBA00004141"/>
    </source>
</evidence>
<keyword evidence="6 12" id="KW-1133">Transmembrane helix</keyword>
<protein>
    <submittedName>
        <fullName evidence="14">Acyl-CoA desaturase</fullName>
        <ecNumber evidence="14">1.14.19.-</ecNumber>
    </submittedName>
</protein>
<name>A0AAW9SFH4_9BACT</name>
<dbReference type="GO" id="GO:0006633">
    <property type="term" value="P:fatty acid biosynthetic process"/>
    <property type="evidence" value="ECO:0007669"/>
    <property type="project" value="UniProtKB-KW"/>
</dbReference>
<evidence type="ECO:0000256" key="4">
    <source>
        <dbReference type="ARBA" id="ARBA00022692"/>
    </source>
</evidence>
<proteinExistence type="inferred from homology"/>
<comment type="subcellular location">
    <subcellularLocation>
        <location evidence="1">Membrane</location>
        <topology evidence="1">Multi-pass membrane protein</topology>
    </subcellularLocation>
</comment>
<keyword evidence="3" id="KW-0444">Lipid biosynthesis</keyword>
<comment type="caution">
    <text evidence="14">The sequence shown here is derived from an EMBL/GenBank/DDBJ whole genome shotgun (WGS) entry which is preliminary data.</text>
</comment>
<dbReference type="RefSeq" id="WP_346824584.1">
    <property type="nucleotide sequence ID" value="NZ_JBDKWZ010000027.1"/>
</dbReference>
<evidence type="ECO:0000256" key="6">
    <source>
        <dbReference type="ARBA" id="ARBA00022989"/>
    </source>
</evidence>
<evidence type="ECO:0000256" key="2">
    <source>
        <dbReference type="ARBA" id="ARBA00008749"/>
    </source>
</evidence>
<evidence type="ECO:0000259" key="13">
    <source>
        <dbReference type="Pfam" id="PF00487"/>
    </source>
</evidence>
<keyword evidence="10 12" id="KW-0472">Membrane</keyword>
<keyword evidence="4 12" id="KW-0812">Transmembrane</keyword>
<evidence type="ECO:0000256" key="7">
    <source>
        <dbReference type="ARBA" id="ARBA00023002"/>
    </source>
</evidence>
<sequence>MLVVISFFVAHWYLSLFFQTFFLHRYAAHKAFTMGKFTEKVFYVLTWIFQGSNYLSAYGYGVMHRMHHAYADTPKDPHSPKYDESIWKMMWKTKTTYSALVSRELEVDKRFTEGVPDWPAFDKIARSWVSRLFWAICYVAVYVQFATEWWLWLLLPIQFLMSPVHGAIINWFAHKYGYINFKVGDTSKNFLPFDFLMMGESYHNNHHKHGNRANFGGVRWHEIDPTYIAIYVFDKLGIIKLKKQAEVKMDRVEKAA</sequence>
<evidence type="ECO:0000256" key="11">
    <source>
        <dbReference type="ARBA" id="ARBA00023160"/>
    </source>
</evidence>
<dbReference type="CDD" id="cd03505">
    <property type="entry name" value="Delta9-FADS-like"/>
    <property type="match status" value="1"/>
</dbReference>
<evidence type="ECO:0000256" key="3">
    <source>
        <dbReference type="ARBA" id="ARBA00022516"/>
    </source>
</evidence>
<keyword evidence="11" id="KW-0275">Fatty acid biosynthesis</keyword>
<evidence type="ECO:0000256" key="8">
    <source>
        <dbReference type="ARBA" id="ARBA00023004"/>
    </source>
</evidence>
<keyword evidence="15" id="KW-1185">Reference proteome</keyword>
<dbReference type="AlphaFoldDB" id="A0AAW9SFH4"/>
<keyword evidence="9" id="KW-0443">Lipid metabolism</keyword>